<dbReference type="WBParaSite" id="ACRNAN_scaffold711.g22463.t1">
    <property type="protein sequence ID" value="ACRNAN_scaffold711.g22463.t1"/>
    <property type="gene ID" value="ACRNAN_scaffold711.g22463"/>
</dbReference>
<dbReference type="Proteomes" id="UP000887540">
    <property type="component" value="Unplaced"/>
</dbReference>
<dbReference type="Gene3D" id="2.115.10.20">
    <property type="entry name" value="Glycosyl hydrolase domain, family 43"/>
    <property type="match status" value="1"/>
</dbReference>
<evidence type="ECO:0000256" key="2">
    <source>
        <dbReference type="ARBA" id="ARBA00022679"/>
    </source>
</evidence>
<dbReference type="PANTHER" id="PTHR34106:SF5">
    <property type="entry name" value="GLYCOSIDASE"/>
    <property type="match status" value="1"/>
</dbReference>
<proteinExistence type="predicted"/>
<dbReference type="GO" id="GO:0016757">
    <property type="term" value="F:glycosyltransferase activity"/>
    <property type="evidence" value="ECO:0007669"/>
    <property type="project" value="UniProtKB-KW"/>
</dbReference>
<protein>
    <submittedName>
        <fullName evidence="4">Glycosyl hydrolase family 32 N-terminal domain-containing protein</fullName>
    </submittedName>
</protein>
<keyword evidence="1" id="KW-0328">Glycosyltransferase</keyword>
<dbReference type="SUPFAM" id="SSF75005">
    <property type="entry name" value="Arabinanase/levansucrase/invertase"/>
    <property type="match status" value="1"/>
</dbReference>
<name>A0A914ECQ6_9BILA</name>
<keyword evidence="2" id="KW-0808">Transferase</keyword>
<organism evidence="3 4">
    <name type="scientific">Acrobeloides nanus</name>
    <dbReference type="NCBI Taxonomy" id="290746"/>
    <lineage>
        <taxon>Eukaryota</taxon>
        <taxon>Metazoa</taxon>
        <taxon>Ecdysozoa</taxon>
        <taxon>Nematoda</taxon>
        <taxon>Chromadorea</taxon>
        <taxon>Rhabditida</taxon>
        <taxon>Tylenchina</taxon>
        <taxon>Cephalobomorpha</taxon>
        <taxon>Cephaloboidea</taxon>
        <taxon>Cephalobidae</taxon>
        <taxon>Acrobeloides</taxon>
    </lineage>
</organism>
<dbReference type="InterPro" id="IPR007184">
    <property type="entry name" value="Mannoside_phosphorylase"/>
</dbReference>
<sequence length="194" mass="21612">MFYTSDDCNYKHISLSITNDPLNVTVWNPTGFIFPYELWSKSGVVLFASSENELKQHYLFWGDSQHAPLEGIGIATSNDGQNWNDTGLYLIKTGDVYDFDWGWIEAGPPPIRLNSGDFLFLYNGGSEDPATFSQVGYVILNGTDPSLVITRSANPLLESNQSWEQNPSKVYMTGLIPHSQGCPKQLSNFLVGTM</sequence>
<dbReference type="PANTHER" id="PTHR34106">
    <property type="entry name" value="GLYCOSIDASE"/>
    <property type="match status" value="1"/>
</dbReference>
<keyword evidence="3" id="KW-1185">Reference proteome</keyword>
<evidence type="ECO:0000313" key="4">
    <source>
        <dbReference type="WBParaSite" id="ACRNAN_scaffold711.g22463.t1"/>
    </source>
</evidence>
<evidence type="ECO:0000313" key="3">
    <source>
        <dbReference type="Proteomes" id="UP000887540"/>
    </source>
</evidence>
<dbReference type="AlphaFoldDB" id="A0A914ECQ6"/>
<dbReference type="Pfam" id="PF04041">
    <property type="entry name" value="Glyco_hydro_130"/>
    <property type="match status" value="1"/>
</dbReference>
<dbReference type="InterPro" id="IPR023296">
    <property type="entry name" value="Glyco_hydro_beta-prop_sf"/>
</dbReference>
<accession>A0A914ECQ6</accession>
<evidence type="ECO:0000256" key="1">
    <source>
        <dbReference type="ARBA" id="ARBA00022676"/>
    </source>
</evidence>
<reference evidence="4" key="1">
    <citation type="submission" date="2022-11" db="UniProtKB">
        <authorList>
            <consortium name="WormBaseParasite"/>
        </authorList>
    </citation>
    <scope>IDENTIFICATION</scope>
</reference>